<name>A0A832YS16_9EURY</name>
<dbReference type="PANTHER" id="PTHR37940">
    <property type="entry name" value="LYSINE--TRNA LIGASE"/>
    <property type="match status" value="1"/>
</dbReference>
<dbReference type="Pfam" id="PF01921">
    <property type="entry name" value="tRNA-synt_1f"/>
    <property type="match status" value="1"/>
</dbReference>
<comment type="caution">
    <text evidence="6">The sequence shown here is derived from an EMBL/GenBank/DDBJ whole genome shotgun (WGS) entry which is preliminary data.</text>
</comment>
<keyword evidence="1" id="KW-0963">Cytoplasm</keyword>
<dbReference type="InterPro" id="IPR014729">
    <property type="entry name" value="Rossmann-like_a/b/a_fold"/>
</dbReference>
<keyword evidence="3" id="KW-0547">Nucleotide-binding</keyword>
<dbReference type="AlphaFoldDB" id="A0A832YS16"/>
<accession>A0A832YS16</accession>
<dbReference type="PANTHER" id="PTHR37940:SF1">
    <property type="entry name" value="LYSINE--TRNA LIGASE"/>
    <property type="match status" value="1"/>
</dbReference>
<protein>
    <submittedName>
        <fullName evidence="6">Lysine--tRNA ligase</fullName>
        <ecNumber evidence="6">6.1.1.6</ecNumber>
    </submittedName>
</protein>
<dbReference type="EC" id="6.1.1.6" evidence="6"/>
<dbReference type="InterPro" id="IPR001412">
    <property type="entry name" value="aa-tRNA-synth_I_CS"/>
</dbReference>
<dbReference type="GO" id="GO:0005737">
    <property type="term" value="C:cytoplasm"/>
    <property type="evidence" value="ECO:0007669"/>
    <property type="project" value="InterPro"/>
</dbReference>
<dbReference type="SUPFAM" id="SSF52374">
    <property type="entry name" value="Nucleotidylyl transferase"/>
    <property type="match status" value="1"/>
</dbReference>
<evidence type="ECO:0000256" key="1">
    <source>
        <dbReference type="ARBA" id="ARBA00022490"/>
    </source>
</evidence>
<dbReference type="NCBIfam" id="TIGR00467">
    <property type="entry name" value="lysS_arch"/>
    <property type="match status" value="1"/>
</dbReference>
<dbReference type="InterPro" id="IPR002904">
    <property type="entry name" value="Lys-tRNA-ligase"/>
</dbReference>
<keyword evidence="2 6" id="KW-0436">Ligase</keyword>
<dbReference type="PROSITE" id="PS00178">
    <property type="entry name" value="AA_TRNA_LIGASE_I"/>
    <property type="match status" value="1"/>
</dbReference>
<evidence type="ECO:0000313" key="6">
    <source>
        <dbReference type="EMBL" id="HIP17040.1"/>
    </source>
</evidence>
<evidence type="ECO:0000256" key="2">
    <source>
        <dbReference type="ARBA" id="ARBA00022598"/>
    </source>
</evidence>
<dbReference type="EMBL" id="DQSV01000038">
    <property type="protein sequence ID" value="HIP17040.1"/>
    <property type="molecule type" value="Genomic_DNA"/>
</dbReference>
<dbReference type="GO" id="GO:0004824">
    <property type="term" value="F:lysine-tRNA ligase activity"/>
    <property type="evidence" value="ECO:0007669"/>
    <property type="project" value="UniProtKB-EC"/>
</dbReference>
<organism evidence="6 7">
    <name type="scientific">Methanothermococcus okinawensis</name>
    <dbReference type="NCBI Taxonomy" id="155863"/>
    <lineage>
        <taxon>Archaea</taxon>
        <taxon>Methanobacteriati</taxon>
        <taxon>Methanobacteriota</taxon>
        <taxon>Methanomada group</taxon>
        <taxon>Methanococci</taxon>
        <taxon>Methanococcales</taxon>
        <taxon>Methanococcaceae</taxon>
        <taxon>Methanothermococcus</taxon>
    </lineage>
</organism>
<proteinExistence type="predicted"/>
<evidence type="ECO:0000256" key="4">
    <source>
        <dbReference type="ARBA" id="ARBA00022840"/>
    </source>
</evidence>
<evidence type="ECO:0000256" key="5">
    <source>
        <dbReference type="ARBA" id="ARBA00023146"/>
    </source>
</evidence>
<dbReference type="Proteomes" id="UP000605144">
    <property type="component" value="Unassembled WGS sequence"/>
</dbReference>
<reference evidence="6" key="1">
    <citation type="journal article" date="2020" name="ISME J.">
        <title>Gammaproteobacteria mediating utilization of methyl-, sulfur- and petroleum organic compounds in deep ocean hydrothermal plumes.</title>
        <authorList>
            <person name="Zhou Z."/>
            <person name="Liu Y."/>
            <person name="Pan J."/>
            <person name="Cron B.R."/>
            <person name="Toner B.M."/>
            <person name="Anantharaman K."/>
            <person name="Breier J.A."/>
            <person name="Dick G.J."/>
            <person name="Li M."/>
        </authorList>
    </citation>
    <scope>NUCLEOTIDE SEQUENCE</scope>
    <source>
        <strain evidence="6">SZUA-1385</strain>
    </source>
</reference>
<keyword evidence="5" id="KW-0030">Aminoacyl-tRNA synthetase</keyword>
<keyword evidence="4" id="KW-0067">ATP-binding</keyword>
<evidence type="ECO:0000313" key="7">
    <source>
        <dbReference type="Proteomes" id="UP000605144"/>
    </source>
</evidence>
<dbReference type="GO" id="GO:0005524">
    <property type="term" value="F:ATP binding"/>
    <property type="evidence" value="ECO:0007669"/>
    <property type="project" value="UniProtKB-KW"/>
</dbReference>
<evidence type="ECO:0000256" key="3">
    <source>
        <dbReference type="ARBA" id="ARBA00022741"/>
    </source>
</evidence>
<feature type="non-terminal residue" evidence="6">
    <location>
        <position position="278"/>
    </location>
</feature>
<dbReference type="Gene3D" id="3.40.50.620">
    <property type="entry name" value="HUPs"/>
    <property type="match status" value="2"/>
</dbReference>
<dbReference type="GO" id="GO:0006430">
    <property type="term" value="P:lysyl-tRNA aminoacylation"/>
    <property type="evidence" value="ECO:0007669"/>
    <property type="project" value="InterPro"/>
</dbReference>
<sequence>MHWTDAMAKKIIKKREKQKPEKYLVACGITPSGHIHIGNARETITADGLYKGLLNCNVNSELIFIADTYDPLRKVYPFLPESYEKYVGMPLSEIPCPEGCCKNYSDHFLNPFLSSLKDLGIELTLYRADECYKDGLYDEAIVLALENRDKIRDILNKYRKEPLNEDWYPLNILCESCGRLNTTEVINYNPEEKTVDYRCSCGHSNTVEPFKGRGKLPWRVDWPARWSLFNVIVEPMGKDHGTSGGSYDTGVKIARAVYNYQAPEKIIYEWIQLKIGEK</sequence>
<gene>
    <name evidence="6" type="primary">lysS</name>
    <name evidence="6" type="ORF">EYG76_01890</name>
</gene>